<proteinExistence type="predicted"/>
<evidence type="ECO:0000313" key="2">
    <source>
        <dbReference type="EMBL" id="RSH90266.1"/>
    </source>
</evidence>
<feature type="compositionally biased region" description="Low complexity" evidence="1">
    <location>
        <begin position="293"/>
        <end position="306"/>
    </location>
</feature>
<accession>A0A427YGM7</accession>
<evidence type="ECO:0000313" key="3">
    <source>
        <dbReference type="Proteomes" id="UP000279259"/>
    </source>
</evidence>
<feature type="region of interest" description="Disordered" evidence="1">
    <location>
        <begin position="186"/>
        <end position="205"/>
    </location>
</feature>
<name>A0A427YGM7_9TREE</name>
<gene>
    <name evidence="2" type="ORF">EHS25_001600</name>
</gene>
<dbReference type="AlphaFoldDB" id="A0A427YGM7"/>
<sequence>MSTISPSSSSTVGVPPPPALLLAVFRPLPVSLARTRLKSNFLALLLSSFVQTLFTPYLSIRRSVIYLIDEHVQHRVGGQGSYAAGGFWWLESAVTFILIWNMLEAAVSIKWPRQSATAVPQGLKMTPSRPSSPLAWPHDASFLPHSLPYSPFRDLSFTPSCIFFTLSPLASPMPLCLFFRSSYPLTRSQPDQSRRPSPADFDLADPRIHHSRPLLHPLQVNAPPPILPPTILHPSQPGSIRFHALPFSQPASSLFPLSASTAKILNLPSRAPESTGLFFDPNASASPSKLAQSQMQQSQPQLQNQNGITQRRNEVAVTGTGTGRTVQTGTGEFVLIEGAEREWVDNVWKGVRGKGGRVGI</sequence>
<evidence type="ECO:0000256" key="1">
    <source>
        <dbReference type="SAM" id="MobiDB-lite"/>
    </source>
</evidence>
<organism evidence="2 3">
    <name type="scientific">Saitozyma podzolica</name>
    <dbReference type="NCBI Taxonomy" id="1890683"/>
    <lineage>
        <taxon>Eukaryota</taxon>
        <taxon>Fungi</taxon>
        <taxon>Dikarya</taxon>
        <taxon>Basidiomycota</taxon>
        <taxon>Agaricomycotina</taxon>
        <taxon>Tremellomycetes</taxon>
        <taxon>Tremellales</taxon>
        <taxon>Trimorphomycetaceae</taxon>
        <taxon>Saitozyma</taxon>
    </lineage>
</organism>
<keyword evidence="3" id="KW-1185">Reference proteome</keyword>
<comment type="caution">
    <text evidence="2">The sequence shown here is derived from an EMBL/GenBank/DDBJ whole genome shotgun (WGS) entry which is preliminary data.</text>
</comment>
<feature type="region of interest" description="Disordered" evidence="1">
    <location>
        <begin position="293"/>
        <end position="312"/>
    </location>
</feature>
<dbReference type="EMBL" id="RSCD01000011">
    <property type="protein sequence ID" value="RSH90266.1"/>
    <property type="molecule type" value="Genomic_DNA"/>
</dbReference>
<protein>
    <submittedName>
        <fullName evidence="2">Uncharacterized protein</fullName>
    </submittedName>
</protein>
<dbReference type="OrthoDB" id="2595605at2759"/>
<dbReference type="Proteomes" id="UP000279259">
    <property type="component" value="Unassembled WGS sequence"/>
</dbReference>
<reference evidence="2 3" key="1">
    <citation type="submission" date="2018-11" db="EMBL/GenBank/DDBJ databases">
        <title>Genome sequence of Saitozyma podzolica DSM 27192.</title>
        <authorList>
            <person name="Aliyu H."/>
            <person name="Gorte O."/>
            <person name="Ochsenreither K."/>
        </authorList>
    </citation>
    <scope>NUCLEOTIDE SEQUENCE [LARGE SCALE GENOMIC DNA]</scope>
    <source>
        <strain evidence="2 3">DSM 27192</strain>
    </source>
</reference>